<dbReference type="Proteomes" id="UP000657177">
    <property type="component" value="Unassembled WGS sequence"/>
</dbReference>
<dbReference type="Pfam" id="PF21805">
    <property type="entry name" value="Imm5_like"/>
    <property type="match status" value="1"/>
</dbReference>
<reference evidence="2" key="1">
    <citation type="submission" date="2020-06" db="EMBL/GenBank/DDBJ databases">
        <title>Novel chitinolytic bacterium.</title>
        <authorList>
            <person name="Ungkulpasvich U."/>
            <person name="Kosugi A."/>
            <person name="Uke A."/>
        </authorList>
    </citation>
    <scope>NUCLEOTIDE SEQUENCE</scope>
    <source>
        <strain evidence="2">UUS1-1</strain>
    </source>
</reference>
<dbReference type="InterPro" id="IPR048667">
    <property type="entry name" value="Imm5-like"/>
</dbReference>
<evidence type="ECO:0000259" key="1">
    <source>
        <dbReference type="Pfam" id="PF21805"/>
    </source>
</evidence>
<evidence type="ECO:0000313" key="3">
    <source>
        <dbReference type="Proteomes" id="UP000657177"/>
    </source>
</evidence>
<comment type="caution">
    <text evidence="2">The sequence shown here is derived from an EMBL/GenBank/DDBJ whole genome shotgun (WGS) entry which is preliminary data.</text>
</comment>
<sequence>MAKKKLRKMLGDVNAPCTVALMRLIDTQSKRTIRNWCIDYAEAKILPIFEKHCPDDPRPRNALQAARDYLDGKVKFPVVKNIILNECHAAARELDANPVAQAAARACGQASAVVHTLTHSLGLYFYGAAAIAYDRVGLDESAEVYNQIAEEVCADMTAALRAVAVEDEPNPVKINWNC</sequence>
<evidence type="ECO:0000313" key="2">
    <source>
        <dbReference type="EMBL" id="MBA2132739.1"/>
    </source>
</evidence>
<dbReference type="AlphaFoldDB" id="A0A8J6LLT6"/>
<feature type="domain" description="Imm-5-like" evidence="1">
    <location>
        <begin position="24"/>
        <end position="157"/>
    </location>
</feature>
<protein>
    <recommendedName>
        <fullName evidence="1">Imm-5-like domain-containing protein</fullName>
    </recommendedName>
</protein>
<dbReference type="RefSeq" id="WP_181339189.1">
    <property type="nucleotide sequence ID" value="NZ_JAAKDE010000007.1"/>
</dbReference>
<gene>
    <name evidence="2" type="ORF">G5B42_04170</name>
</gene>
<accession>A0A8J6LLT6</accession>
<proteinExistence type="predicted"/>
<keyword evidence="3" id="KW-1185">Reference proteome</keyword>
<name>A0A8J6LLT6_9FIRM</name>
<organism evidence="2 3">
    <name type="scientific">Capillibacterium thermochitinicola</name>
    <dbReference type="NCBI Taxonomy" id="2699427"/>
    <lineage>
        <taxon>Bacteria</taxon>
        <taxon>Bacillati</taxon>
        <taxon>Bacillota</taxon>
        <taxon>Capillibacterium</taxon>
    </lineage>
</organism>
<dbReference type="EMBL" id="JAAKDE010000007">
    <property type="protein sequence ID" value="MBA2132739.1"/>
    <property type="molecule type" value="Genomic_DNA"/>
</dbReference>